<dbReference type="SMART" id="SM00421">
    <property type="entry name" value="HTH_LUXR"/>
    <property type="match status" value="1"/>
</dbReference>
<evidence type="ECO:0000256" key="4">
    <source>
        <dbReference type="ARBA" id="ARBA00023163"/>
    </source>
</evidence>
<comment type="caution">
    <text evidence="8">The sequence shown here is derived from an EMBL/GenBank/DDBJ whole genome shotgun (WGS) entry which is preliminary data.</text>
</comment>
<feature type="domain" description="HTH luxR-type" evidence="6">
    <location>
        <begin position="142"/>
        <end position="207"/>
    </location>
</feature>
<dbReference type="Pfam" id="PF00196">
    <property type="entry name" value="GerE"/>
    <property type="match status" value="1"/>
</dbReference>
<dbReference type="PANTHER" id="PTHR43214:SF41">
    <property type="entry name" value="NITRATE_NITRITE RESPONSE REGULATOR PROTEIN NARP"/>
    <property type="match status" value="1"/>
</dbReference>
<dbReference type="SMART" id="SM00448">
    <property type="entry name" value="REC"/>
    <property type="match status" value="1"/>
</dbReference>
<dbReference type="PROSITE" id="PS50110">
    <property type="entry name" value="RESPONSE_REGULATORY"/>
    <property type="match status" value="1"/>
</dbReference>
<keyword evidence="1 5" id="KW-0597">Phosphoprotein</keyword>
<dbReference type="AlphaFoldDB" id="A0A8J8JW56"/>
<keyword evidence="4" id="KW-0804">Transcription</keyword>
<keyword evidence="9" id="KW-1185">Reference proteome</keyword>
<dbReference type="PRINTS" id="PR00038">
    <property type="entry name" value="HTHLUXR"/>
</dbReference>
<dbReference type="InterPro" id="IPR011006">
    <property type="entry name" value="CheY-like_superfamily"/>
</dbReference>
<name>A0A8J8JW56_9BACT</name>
<evidence type="ECO:0000256" key="2">
    <source>
        <dbReference type="ARBA" id="ARBA00023015"/>
    </source>
</evidence>
<gene>
    <name evidence="8" type="ORF">GD597_05800</name>
</gene>
<feature type="domain" description="Response regulatory" evidence="7">
    <location>
        <begin position="3"/>
        <end position="119"/>
    </location>
</feature>
<dbReference type="InterPro" id="IPR001789">
    <property type="entry name" value="Sig_transdc_resp-reg_receiver"/>
</dbReference>
<reference evidence="8" key="1">
    <citation type="submission" date="2019-10" db="EMBL/GenBank/DDBJ databases">
        <title>Draft genome sequence of Panacibacter sp. KCS-6.</title>
        <authorList>
            <person name="Yim K.J."/>
        </authorList>
    </citation>
    <scope>NUCLEOTIDE SEQUENCE</scope>
    <source>
        <strain evidence="8">KCS-6</strain>
    </source>
</reference>
<dbReference type="PANTHER" id="PTHR43214">
    <property type="entry name" value="TWO-COMPONENT RESPONSE REGULATOR"/>
    <property type="match status" value="1"/>
</dbReference>
<evidence type="ECO:0000259" key="6">
    <source>
        <dbReference type="PROSITE" id="PS50043"/>
    </source>
</evidence>
<dbReference type="Proteomes" id="UP000598971">
    <property type="component" value="Unassembled WGS sequence"/>
</dbReference>
<dbReference type="RefSeq" id="WP_171606898.1">
    <property type="nucleotide sequence ID" value="NZ_WHPF01000004.1"/>
</dbReference>
<dbReference type="InterPro" id="IPR039420">
    <property type="entry name" value="WalR-like"/>
</dbReference>
<dbReference type="PROSITE" id="PS00622">
    <property type="entry name" value="HTH_LUXR_1"/>
    <property type="match status" value="1"/>
</dbReference>
<dbReference type="GO" id="GO:0003677">
    <property type="term" value="F:DNA binding"/>
    <property type="evidence" value="ECO:0007669"/>
    <property type="project" value="UniProtKB-KW"/>
</dbReference>
<feature type="modified residue" description="4-aspartylphosphate" evidence="5">
    <location>
        <position position="54"/>
    </location>
</feature>
<keyword evidence="2" id="KW-0805">Transcription regulation</keyword>
<dbReference type="GO" id="GO:0000160">
    <property type="term" value="P:phosphorelay signal transduction system"/>
    <property type="evidence" value="ECO:0007669"/>
    <property type="project" value="InterPro"/>
</dbReference>
<dbReference type="CDD" id="cd17535">
    <property type="entry name" value="REC_NarL-like"/>
    <property type="match status" value="1"/>
</dbReference>
<evidence type="ECO:0000256" key="1">
    <source>
        <dbReference type="ARBA" id="ARBA00022553"/>
    </source>
</evidence>
<sequence>MKKIIIADDHSLVREGIKRVLTESFPFAQIDDVSDGVELVKKVTKEHYDLVISDVTMPNMSGIEALKIIKEQSPSTLVLIMSMHPVEQYAVRAIKNGASGYLTKESAITELVSAVDKILSGKKYITPELADLLANSIRDDTENASYQSLSDREFEVFKLIAEGKSTSEISELLFLNKNTISTYKSRIFEKLNLHSNAEIIKYAIANNLI</sequence>
<dbReference type="PROSITE" id="PS50043">
    <property type="entry name" value="HTH_LUXR_2"/>
    <property type="match status" value="1"/>
</dbReference>
<dbReference type="InterPro" id="IPR016032">
    <property type="entry name" value="Sig_transdc_resp-reg_C-effctor"/>
</dbReference>
<accession>A0A8J8JW56</accession>
<evidence type="ECO:0000256" key="5">
    <source>
        <dbReference type="PROSITE-ProRule" id="PRU00169"/>
    </source>
</evidence>
<dbReference type="SUPFAM" id="SSF46894">
    <property type="entry name" value="C-terminal effector domain of the bipartite response regulators"/>
    <property type="match status" value="1"/>
</dbReference>
<organism evidence="8 9">
    <name type="scientific">Limnovirga soli</name>
    <dbReference type="NCBI Taxonomy" id="2656915"/>
    <lineage>
        <taxon>Bacteria</taxon>
        <taxon>Pseudomonadati</taxon>
        <taxon>Bacteroidota</taxon>
        <taxon>Chitinophagia</taxon>
        <taxon>Chitinophagales</taxon>
        <taxon>Chitinophagaceae</taxon>
        <taxon>Limnovirga</taxon>
    </lineage>
</organism>
<dbReference type="CDD" id="cd06170">
    <property type="entry name" value="LuxR_C_like"/>
    <property type="match status" value="1"/>
</dbReference>
<dbReference type="GO" id="GO:0006355">
    <property type="term" value="P:regulation of DNA-templated transcription"/>
    <property type="evidence" value="ECO:0007669"/>
    <property type="project" value="InterPro"/>
</dbReference>
<dbReference type="Pfam" id="PF00072">
    <property type="entry name" value="Response_reg"/>
    <property type="match status" value="1"/>
</dbReference>
<evidence type="ECO:0000256" key="3">
    <source>
        <dbReference type="ARBA" id="ARBA00023125"/>
    </source>
</evidence>
<evidence type="ECO:0000313" key="8">
    <source>
        <dbReference type="EMBL" id="NNV54966.1"/>
    </source>
</evidence>
<evidence type="ECO:0000313" key="9">
    <source>
        <dbReference type="Proteomes" id="UP000598971"/>
    </source>
</evidence>
<evidence type="ECO:0000259" key="7">
    <source>
        <dbReference type="PROSITE" id="PS50110"/>
    </source>
</evidence>
<dbReference type="InterPro" id="IPR000792">
    <property type="entry name" value="Tscrpt_reg_LuxR_C"/>
</dbReference>
<proteinExistence type="predicted"/>
<dbReference type="Gene3D" id="3.40.50.2300">
    <property type="match status" value="1"/>
</dbReference>
<dbReference type="InterPro" id="IPR058245">
    <property type="entry name" value="NreC/VraR/RcsB-like_REC"/>
</dbReference>
<dbReference type="EMBL" id="WHPF01000004">
    <property type="protein sequence ID" value="NNV54966.1"/>
    <property type="molecule type" value="Genomic_DNA"/>
</dbReference>
<dbReference type="SUPFAM" id="SSF52172">
    <property type="entry name" value="CheY-like"/>
    <property type="match status" value="1"/>
</dbReference>
<protein>
    <submittedName>
        <fullName evidence="8">Response regulator</fullName>
    </submittedName>
</protein>
<keyword evidence="3" id="KW-0238">DNA-binding</keyword>